<dbReference type="AlphaFoldDB" id="A0A1H7B6W6"/>
<dbReference type="GO" id="GO:0003959">
    <property type="term" value="F:NADPH dehydrogenase activity"/>
    <property type="evidence" value="ECO:0007669"/>
    <property type="project" value="InterPro"/>
</dbReference>
<dbReference type="Pfam" id="PF00724">
    <property type="entry name" value="Oxidored_FMN"/>
    <property type="match status" value="1"/>
</dbReference>
<dbReference type="OrthoDB" id="9772736at2"/>
<dbReference type="RefSeq" id="WP_090342446.1">
    <property type="nucleotide sequence ID" value="NZ_FNXY01000013.1"/>
</dbReference>
<evidence type="ECO:0000313" key="8">
    <source>
        <dbReference type="Proteomes" id="UP000199532"/>
    </source>
</evidence>
<dbReference type="Gene3D" id="3.20.20.70">
    <property type="entry name" value="Aldolase class I"/>
    <property type="match status" value="1"/>
</dbReference>
<gene>
    <name evidence="7" type="ORF">SAMN04487995_6152</name>
</gene>
<dbReference type="InterPro" id="IPR001155">
    <property type="entry name" value="OxRdtase_FMN_N"/>
</dbReference>
<evidence type="ECO:0000259" key="6">
    <source>
        <dbReference type="Pfam" id="PF00724"/>
    </source>
</evidence>
<reference evidence="7 8" key="1">
    <citation type="submission" date="2016-10" db="EMBL/GenBank/DDBJ databases">
        <authorList>
            <person name="de Groot N.N."/>
        </authorList>
    </citation>
    <scope>NUCLEOTIDE SEQUENCE [LARGE SCALE GENOMIC DNA]</scope>
    <source>
        <strain evidence="7 8">DSM 19938</strain>
    </source>
</reference>
<evidence type="ECO:0000256" key="3">
    <source>
        <dbReference type="ARBA" id="ARBA00022643"/>
    </source>
</evidence>
<dbReference type="InterPro" id="IPR044152">
    <property type="entry name" value="YqjM-like"/>
</dbReference>
<dbReference type="SUPFAM" id="SSF51395">
    <property type="entry name" value="FMN-linked oxidoreductases"/>
    <property type="match status" value="1"/>
</dbReference>
<dbReference type="PANTHER" id="PTHR43303">
    <property type="entry name" value="NADPH DEHYDROGENASE C23G7.10C-RELATED"/>
    <property type="match status" value="1"/>
</dbReference>
<proteinExistence type="predicted"/>
<comment type="cofactor">
    <cofactor evidence="1">
        <name>FMN</name>
        <dbReference type="ChEBI" id="CHEBI:58210"/>
    </cofactor>
</comment>
<dbReference type="CDD" id="cd02932">
    <property type="entry name" value="OYE_YqiM_FMN"/>
    <property type="match status" value="1"/>
</dbReference>
<dbReference type="STRING" id="408657.SAMN04487995_6152"/>
<organism evidence="7 8">
    <name type="scientific">Dyadobacter koreensis</name>
    <dbReference type="NCBI Taxonomy" id="408657"/>
    <lineage>
        <taxon>Bacteria</taxon>
        <taxon>Pseudomonadati</taxon>
        <taxon>Bacteroidota</taxon>
        <taxon>Cytophagia</taxon>
        <taxon>Cytophagales</taxon>
        <taxon>Spirosomataceae</taxon>
        <taxon>Dyadobacter</taxon>
    </lineage>
</organism>
<dbReference type="PANTHER" id="PTHR43303:SF4">
    <property type="entry name" value="NADPH DEHYDROGENASE C23G7.10C-RELATED"/>
    <property type="match status" value="1"/>
</dbReference>
<keyword evidence="2" id="KW-0285">Flavoprotein</keyword>
<keyword evidence="5" id="KW-0560">Oxidoreductase</keyword>
<dbReference type="EMBL" id="FNXY01000013">
    <property type="protein sequence ID" value="SEJ72876.1"/>
    <property type="molecule type" value="Genomic_DNA"/>
</dbReference>
<dbReference type="Proteomes" id="UP000199532">
    <property type="component" value="Unassembled WGS sequence"/>
</dbReference>
<evidence type="ECO:0000256" key="2">
    <source>
        <dbReference type="ARBA" id="ARBA00022630"/>
    </source>
</evidence>
<protein>
    <submittedName>
        <fullName evidence="7">2,4-dienoyl-CoA reductase</fullName>
    </submittedName>
</protein>
<keyword evidence="4" id="KW-0521">NADP</keyword>
<name>A0A1H7B6W6_9BACT</name>
<evidence type="ECO:0000256" key="1">
    <source>
        <dbReference type="ARBA" id="ARBA00001917"/>
    </source>
</evidence>
<keyword evidence="3" id="KW-0288">FMN</keyword>
<accession>A0A1H7B6W6</accession>
<feature type="domain" description="NADH:flavin oxidoreductase/NADH oxidase N-terminal" evidence="6">
    <location>
        <begin position="3"/>
        <end position="343"/>
    </location>
</feature>
<evidence type="ECO:0000256" key="5">
    <source>
        <dbReference type="ARBA" id="ARBA00023002"/>
    </source>
</evidence>
<sequence length="358" mass="39190">MSKLFSPLTIKSITFRNRIITSPMCMYSAADGFATDWHLVHYGSRAMGGAGAVMLEATAVRADGRIGVGDLGIWKDEHIAPLAKIASFIKNSGGIAAIQLAHSGRKGSTWAQGGESRALMPEDEDGWQTIAPSAIPFSTIMQTPREMSQQDIDEIKQSFADAALRALKAGIELIEIHAAHGYLINEFLSPIPNQRTDQYGGSRENRARLLFEVIERVQEVWPKDLPIAVRISATDWIEQGWTVDDSVWLSKKLSQAGIDIIDVSSGGTVPGAKIVSGPGYQLPFASAIKREMRDTLFVGTVGMITNAEQSETILANSDADLVFVGREFLRNPYFPLKAAQKLRSEIPVPKQYELAFIQ</sequence>
<evidence type="ECO:0000256" key="4">
    <source>
        <dbReference type="ARBA" id="ARBA00022857"/>
    </source>
</evidence>
<dbReference type="GO" id="GO:0050661">
    <property type="term" value="F:NADP binding"/>
    <property type="evidence" value="ECO:0007669"/>
    <property type="project" value="InterPro"/>
</dbReference>
<evidence type="ECO:0000313" key="7">
    <source>
        <dbReference type="EMBL" id="SEJ72876.1"/>
    </source>
</evidence>
<keyword evidence="8" id="KW-1185">Reference proteome</keyword>
<dbReference type="GO" id="GO:0010181">
    <property type="term" value="F:FMN binding"/>
    <property type="evidence" value="ECO:0007669"/>
    <property type="project" value="InterPro"/>
</dbReference>
<dbReference type="InterPro" id="IPR013785">
    <property type="entry name" value="Aldolase_TIM"/>
</dbReference>